<keyword evidence="1" id="KW-0732">Signal</keyword>
<evidence type="ECO:0000256" key="1">
    <source>
        <dbReference type="SAM" id="SignalP"/>
    </source>
</evidence>
<dbReference type="RefSeq" id="WP_152279369.1">
    <property type="nucleotide sequence ID" value="NZ_WFKK01000001.1"/>
</dbReference>
<name>A0A6L4WWN2_9BACT</name>
<reference evidence="2 3" key="1">
    <citation type="submission" date="2019-10" db="EMBL/GenBank/DDBJ databases">
        <title>Poseidonibacter ostreae sp. nov., isolated from the gut of the Ostrea denselamellosa.</title>
        <authorList>
            <person name="Choi A."/>
        </authorList>
    </citation>
    <scope>NUCLEOTIDE SEQUENCE [LARGE SCALE GENOMIC DNA]</scope>
    <source>
        <strain evidence="2 3">SJOD-M-33</strain>
    </source>
</reference>
<evidence type="ECO:0008006" key="4">
    <source>
        <dbReference type="Google" id="ProtNLM"/>
    </source>
</evidence>
<comment type="caution">
    <text evidence="2">The sequence shown here is derived from an EMBL/GenBank/DDBJ whole genome shotgun (WGS) entry which is preliminary data.</text>
</comment>
<gene>
    <name evidence="2" type="ORF">GBG19_00090</name>
</gene>
<evidence type="ECO:0000313" key="3">
    <source>
        <dbReference type="Proteomes" id="UP000472839"/>
    </source>
</evidence>
<organism evidence="2 3">
    <name type="scientific">Poseidonibacter ostreae</name>
    <dbReference type="NCBI Taxonomy" id="2654171"/>
    <lineage>
        <taxon>Bacteria</taxon>
        <taxon>Pseudomonadati</taxon>
        <taxon>Campylobacterota</taxon>
        <taxon>Epsilonproteobacteria</taxon>
        <taxon>Campylobacterales</taxon>
        <taxon>Arcobacteraceae</taxon>
        <taxon>Poseidonibacter</taxon>
    </lineage>
</organism>
<accession>A0A6L4WWN2</accession>
<protein>
    <recommendedName>
        <fullName evidence="4">Thioredoxin-like fold domain-containing protein</fullName>
    </recommendedName>
</protein>
<proteinExistence type="predicted"/>
<feature type="chain" id="PRO_5027071718" description="Thioredoxin-like fold domain-containing protein" evidence="1">
    <location>
        <begin position="19"/>
        <end position="302"/>
    </location>
</feature>
<evidence type="ECO:0000313" key="2">
    <source>
        <dbReference type="EMBL" id="KAB7891267.1"/>
    </source>
</evidence>
<dbReference type="EMBL" id="WFKK01000001">
    <property type="protein sequence ID" value="KAB7891267.1"/>
    <property type="molecule type" value="Genomic_DNA"/>
</dbReference>
<dbReference type="Proteomes" id="UP000472839">
    <property type="component" value="Unassembled WGS sequence"/>
</dbReference>
<dbReference type="AlphaFoldDB" id="A0A6L4WWN2"/>
<sequence>MMKFLYVIPLLLTLNTFANEPKIVSSASMDLVDSNKKLSLYNGTVPSTGKIFLENYVRNTYENVKELKVTELYSVNLSSEWTGAIFDIDVVYLNNTISKKIKKIFYNETLAVEEIYNSKAIPMSRLLNLPLVSQTLAYNKDFLIREKTSTPIENNANNQNMVIFGYTDCTTCKLNMERVVNYGIANDMNIYFYAIAGRGKLSIFKSKLINAYIRRSNEEEKRLSNIEMIKKVYKYNFLADDEVSLLREFNDLVNTNITIDEVENILLNDLTESISGVAEKLYIREDFFLYIDGKLIKKYGEL</sequence>
<feature type="signal peptide" evidence="1">
    <location>
        <begin position="1"/>
        <end position="18"/>
    </location>
</feature>